<protein>
    <submittedName>
        <fullName evidence="2">Uncharacterized protein</fullName>
    </submittedName>
</protein>
<comment type="caution">
    <text evidence="2">The sequence shown here is derived from an EMBL/GenBank/DDBJ whole genome shotgun (WGS) entry which is preliminary data.</text>
</comment>
<keyword evidence="3" id="KW-1185">Reference proteome</keyword>
<gene>
    <name evidence="2" type="ORF">QBC32DRAFT_150882</name>
</gene>
<feature type="transmembrane region" description="Helical" evidence="1">
    <location>
        <begin position="134"/>
        <end position="166"/>
    </location>
</feature>
<evidence type="ECO:0000313" key="3">
    <source>
        <dbReference type="Proteomes" id="UP001303222"/>
    </source>
</evidence>
<dbReference type="EMBL" id="MU859132">
    <property type="protein sequence ID" value="KAK3952056.1"/>
    <property type="molecule type" value="Genomic_DNA"/>
</dbReference>
<keyword evidence="1" id="KW-0812">Transmembrane</keyword>
<dbReference type="Proteomes" id="UP001303222">
    <property type="component" value="Unassembled WGS sequence"/>
</dbReference>
<sequence>MESCSLPTQTNFHPILSPGTHKQTPASLGTQHLAVHKPIFFPHSSERAQSLWVAWRSGQGSGAPKLPTSLYILKAYSLCRGSRLWVRSPLWPHRTFFLLYFIAPFFRLVLMLSFLLNWLPGWKEEWWIKCMKCVLCVCVVCVCCVCVLCVCVVCVCCVCVLCVCVCV</sequence>
<proteinExistence type="predicted"/>
<evidence type="ECO:0000313" key="2">
    <source>
        <dbReference type="EMBL" id="KAK3952056.1"/>
    </source>
</evidence>
<reference evidence="2" key="2">
    <citation type="submission" date="2023-06" db="EMBL/GenBank/DDBJ databases">
        <authorList>
            <consortium name="Lawrence Berkeley National Laboratory"/>
            <person name="Mondo S.J."/>
            <person name="Hensen N."/>
            <person name="Bonometti L."/>
            <person name="Westerberg I."/>
            <person name="Brannstrom I.O."/>
            <person name="Guillou S."/>
            <person name="Cros-Aarteil S."/>
            <person name="Calhoun S."/>
            <person name="Haridas S."/>
            <person name="Kuo A."/>
            <person name="Pangilinan J."/>
            <person name="Riley R."/>
            <person name="Labutti K."/>
            <person name="Andreopoulos B."/>
            <person name="Lipzen A."/>
            <person name="Chen C."/>
            <person name="Yanf M."/>
            <person name="Daum C."/>
            <person name="Ng V."/>
            <person name="Clum A."/>
            <person name="Steindorff A."/>
            <person name="Ohm R."/>
            <person name="Martin F."/>
            <person name="Silar P."/>
            <person name="Natvig D."/>
            <person name="Lalanne C."/>
            <person name="Gautier V."/>
            <person name="Ament-Velasquez S.L."/>
            <person name="Kruys A."/>
            <person name="Hutchinson M.I."/>
            <person name="Powell A.J."/>
            <person name="Barry K."/>
            <person name="Miller A.N."/>
            <person name="Grigoriev I.V."/>
            <person name="Debuchy R."/>
            <person name="Gladieux P."/>
            <person name="Thoren M.H."/>
            <person name="Johannesson H."/>
        </authorList>
    </citation>
    <scope>NUCLEOTIDE SEQUENCE</scope>
    <source>
        <strain evidence="2">CBS 626.80</strain>
    </source>
</reference>
<keyword evidence="1" id="KW-0472">Membrane</keyword>
<feature type="transmembrane region" description="Helical" evidence="1">
    <location>
        <begin position="97"/>
        <end position="119"/>
    </location>
</feature>
<reference evidence="2" key="1">
    <citation type="journal article" date="2023" name="Mol. Phylogenet. Evol.">
        <title>Genome-scale phylogeny and comparative genomics of the fungal order Sordariales.</title>
        <authorList>
            <person name="Hensen N."/>
            <person name="Bonometti L."/>
            <person name="Westerberg I."/>
            <person name="Brannstrom I.O."/>
            <person name="Guillou S."/>
            <person name="Cros-Aarteil S."/>
            <person name="Calhoun S."/>
            <person name="Haridas S."/>
            <person name="Kuo A."/>
            <person name="Mondo S."/>
            <person name="Pangilinan J."/>
            <person name="Riley R."/>
            <person name="LaButti K."/>
            <person name="Andreopoulos B."/>
            <person name="Lipzen A."/>
            <person name="Chen C."/>
            <person name="Yan M."/>
            <person name="Daum C."/>
            <person name="Ng V."/>
            <person name="Clum A."/>
            <person name="Steindorff A."/>
            <person name="Ohm R.A."/>
            <person name="Martin F."/>
            <person name="Silar P."/>
            <person name="Natvig D.O."/>
            <person name="Lalanne C."/>
            <person name="Gautier V."/>
            <person name="Ament-Velasquez S.L."/>
            <person name="Kruys A."/>
            <person name="Hutchinson M.I."/>
            <person name="Powell A.J."/>
            <person name="Barry K."/>
            <person name="Miller A.N."/>
            <person name="Grigoriev I.V."/>
            <person name="Debuchy R."/>
            <person name="Gladieux P."/>
            <person name="Hiltunen Thoren M."/>
            <person name="Johannesson H."/>
        </authorList>
    </citation>
    <scope>NUCLEOTIDE SEQUENCE</scope>
    <source>
        <strain evidence="2">CBS 626.80</strain>
    </source>
</reference>
<keyword evidence="1" id="KW-1133">Transmembrane helix</keyword>
<dbReference type="AlphaFoldDB" id="A0AAN6SGE2"/>
<name>A0AAN6SGE2_9PEZI</name>
<accession>A0AAN6SGE2</accession>
<organism evidence="2 3">
    <name type="scientific">Pseudoneurospora amorphoporcata</name>
    <dbReference type="NCBI Taxonomy" id="241081"/>
    <lineage>
        <taxon>Eukaryota</taxon>
        <taxon>Fungi</taxon>
        <taxon>Dikarya</taxon>
        <taxon>Ascomycota</taxon>
        <taxon>Pezizomycotina</taxon>
        <taxon>Sordariomycetes</taxon>
        <taxon>Sordariomycetidae</taxon>
        <taxon>Sordariales</taxon>
        <taxon>Sordariaceae</taxon>
        <taxon>Pseudoneurospora</taxon>
    </lineage>
</organism>
<evidence type="ECO:0000256" key="1">
    <source>
        <dbReference type="SAM" id="Phobius"/>
    </source>
</evidence>